<comment type="caution">
    <text evidence="2">The sequence shown here is derived from an EMBL/GenBank/DDBJ whole genome shotgun (WGS) entry which is preliminary data.</text>
</comment>
<reference evidence="2 3" key="1">
    <citation type="submission" date="2017-09" db="EMBL/GenBank/DDBJ databases">
        <title>Large-scale bioinformatics analysis of Bacillus genomes uncovers conserved roles of natural products in bacterial physiology.</title>
        <authorList>
            <consortium name="Agbiome Team Llc"/>
            <person name="Bleich R.M."/>
            <person name="Grubbs K.J."/>
            <person name="Santa Maria K.C."/>
            <person name="Allen S.E."/>
            <person name="Farag S."/>
            <person name="Shank E.A."/>
            <person name="Bowers A."/>
        </authorList>
    </citation>
    <scope>NUCLEOTIDE SEQUENCE [LARGE SCALE GENOMIC DNA]</scope>
    <source>
        <strain evidence="2 3">AFS092789</strain>
    </source>
</reference>
<dbReference type="AlphaFoldDB" id="A0A9X6SUA4"/>
<evidence type="ECO:0000313" key="3">
    <source>
        <dbReference type="Proteomes" id="UP000219922"/>
    </source>
</evidence>
<gene>
    <name evidence="2" type="ORF">CON36_29830</name>
</gene>
<accession>A0A9X6SUA4</accession>
<dbReference type="EMBL" id="NVMX01000064">
    <property type="protein sequence ID" value="PDZ95169.1"/>
    <property type="molecule type" value="Genomic_DNA"/>
</dbReference>
<dbReference type="InterPro" id="IPR028985">
    <property type="entry name" value="Bacillus_phage_prot-like"/>
</dbReference>
<dbReference type="Proteomes" id="UP000219922">
    <property type="component" value="Unassembled WGS sequence"/>
</dbReference>
<feature type="domain" description="Phage ABA sandwich" evidence="1">
    <location>
        <begin position="9"/>
        <end position="95"/>
    </location>
</feature>
<evidence type="ECO:0000313" key="2">
    <source>
        <dbReference type="EMBL" id="PDZ95169.1"/>
    </source>
</evidence>
<proteinExistence type="predicted"/>
<protein>
    <recommendedName>
        <fullName evidence="1">Phage ABA sandwich domain-containing protein</fullName>
    </recommendedName>
</protein>
<dbReference type="Pfam" id="PF18066">
    <property type="entry name" value="Phage_ABA_S"/>
    <property type="match status" value="1"/>
</dbReference>
<name>A0A9X6SUA4_BACCE</name>
<sequence length="106" mass="11672">MTNREIDNLVAEKILEWDDKDFAMMALLTGTNPDFSPSTRMQDAELIKIKLSDNFTFELNTKGNDKEAIFWSKDTETGFGGSDETEAMAICLAGLKAVGTDVSEVA</sequence>
<organism evidence="2 3">
    <name type="scientific">Bacillus cereus</name>
    <dbReference type="NCBI Taxonomy" id="1396"/>
    <lineage>
        <taxon>Bacteria</taxon>
        <taxon>Bacillati</taxon>
        <taxon>Bacillota</taxon>
        <taxon>Bacilli</taxon>
        <taxon>Bacillales</taxon>
        <taxon>Bacillaceae</taxon>
        <taxon>Bacillus</taxon>
        <taxon>Bacillus cereus group</taxon>
    </lineage>
</organism>
<dbReference type="Gene3D" id="3.30.2120.10">
    <property type="entry name" value="Bacillus phage protein-like"/>
    <property type="match status" value="1"/>
</dbReference>
<dbReference type="InterPro" id="IPR041270">
    <property type="entry name" value="Phage_ABA_S"/>
</dbReference>
<dbReference type="RefSeq" id="WP_098006224.1">
    <property type="nucleotide sequence ID" value="NZ_NUJB01000041.1"/>
</dbReference>
<evidence type="ECO:0000259" key="1">
    <source>
        <dbReference type="Pfam" id="PF18066"/>
    </source>
</evidence>